<dbReference type="EMBL" id="LO017727">
    <property type="protein sequence ID" value="CRH06713.1"/>
    <property type="molecule type" value="Genomic_DNA"/>
</dbReference>
<dbReference type="PANTHER" id="PTHR33284">
    <property type="entry name" value="RIBOSOMAL PROTEIN L25/GLN-TRNA SYNTHETASE, ANTI-CODON-BINDING DOMAIN-CONTAINING PROTEIN"/>
    <property type="match status" value="1"/>
</dbReference>
<dbReference type="CDD" id="cd00495">
    <property type="entry name" value="Ribosomal_L25_TL5_CTC"/>
    <property type="match status" value="1"/>
</dbReference>
<dbReference type="GO" id="GO:0008097">
    <property type="term" value="F:5S rRNA binding"/>
    <property type="evidence" value="ECO:0007669"/>
    <property type="project" value="InterPro"/>
</dbReference>
<dbReference type="Pfam" id="PF01386">
    <property type="entry name" value="Ribosomal_L25p"/>
    <property type="match status" value="1"/>
</dbReference>
<accession>A0A1S7LJY6</accession>
<dbReference type="NCBIfam" id="TIGR00731">
    <property type="entry name" value="bL25_bact_ctc"/>
    <property type="match status" value="1"/>
</dbReference>
<dbReference type="GO" id="GO:0022625">
    <property type="term" value="C:cytosolic large ribosomal subunit"/>
    <property type="evidence" value="ECO:0007669"/>
    <property type="project" value="TreeGrafter"/>
</dbReference>
<dbReference type="AlphaFoldDB" id="A0A1S7LJY6"/>
<dbReference type="Pfam" id="PF14693">
    <property type="entry name" value="Ribosomal_TL5_C"/>
    <property type="match status" value="1"/>
</dbReference>
<feature type="domain" description="Large ribosomal subunit protein bL25 L25" evidence="6">
    <location>
        <begin position="5"/>
        <end position="93"/>
    </location>
</feature>
<dbReference type="Gene3D" id="2.40.240.10">
    <property type="entry name" value="Ribosomal Protein L25, Chain P"/>
    <property type="match status" value="1"/>
</dbReference>
<evidence type="ECO:0000256" key="2">
    <source>
        <dbReference type="ARBA" id="ARBA00022884"/>
    </source>
</evidence>
<evidence type="ECO:0000313" key="8">
    <source>
        <dbReference type="EMBL" id="CRH06713.1"/>
    </source>
</evidence>
<evidence type="ECO:0000259" key="7">
    <source>
        <dbReference type="Pfam" id="PF14693"/>
    </source>
</evidence>
<dbReference type="InterPro" id="IPR011035">
    <property type="entry name" value="Ribosomal_bL25/Gln-tRNA_synth"/>
</dbReference>
<feature type="domain" description="Large ribosomal subunit protein bL25 beta" evidence="7">
    <location>
        <begin position="102"/>
        <end position="184"/>
    </location>
</feature>
<dbReference type="InterPro" id="IPR020057">
    <property type="entry name" value="Ribosomal_bL25_b-dom"/>
</dbReference>
<evidence type="ECO:0000256" key="3">
    <source>
        <dbReference type="ARBA" id="ARBA00022980"/>
    </source>
</evidence>
<gene>
    <name evidence="5 8" type="primary">rplY</name>
    <name evidence="5" type="synonym">ctc</name>
    <name evidence="8" type="ORF">MAGMO_2556</name>
</gene>
<dbReference type="SUPFAM" id="SSF50715">
    <property type="entry name" value="Ribosomal protein L25-like"/>
    <property type="match status" value="1"/>
</dbReference>
<dbReference type="InterPro" id="IPR020056">
    <property type="entry name" value="Rbsml_bL25/Gln-tRNA_synth_N"/>
</dbReference>
<reference evidence="8" key="1">
    <citation type="submission" date="2015-04" db="EMBL/GenBank/DDBJ databases">
        <authorList>
            <person name="Syromyatnikov M.Y."/>
            <person name="Popov V.N."/>
        </authorList>
    </citation>
    <scope>NUCLEOTIDE SEQUENCE</scope>
    <source>
        <strain evidence="8">MO-1</strain>
    </source>
</reference>
<proteinExistence type="inferred from homology"/>
<evidence type="ECO:0000256" key="1">
    <source>
        <dbReference type="ARBA" id="ARBA00022730"/>
    </source>
</evidence>
<protein>
    <recommendedName>
        <fullName evidence="5">Large ribosomal subunit protein bL25</fullName>
    </recommendedName>
    <alternativeName>
        <fullName evidence="5">General stress protein CTC</fullName>
    </alternativeName>
</protein>
<dbReference type="PANTHER" id="PTHR33284:SF1">
    <property type="entry name" value="RIBOSOMAL PROTEIN L25_GLN-TRNA SYNTHETASE, ANTI-CODON-BINDING DOMAIN-CONTAINING PROTEIN"/>
    <property type="match status" value="1"/>
</dbReference>
<dbReference type="GO" id="GO:0006412">
    <property type="term" value="P:translation"/>
    <property type="evidence" value="ECO:0007669"/>
    <property type="project" value="UniProtKB-UniRule"/>
</dbReference>
<dbReference type="InterPro" id="IPR029751">
    <property type="entry name" value="Ribosomal_L25_dom"/>
</dbReference>
<keyword evidence="4 5" id="KW-0687">Ribonucleoprotein</keyword>
<dbReference type="GO" id="GO:0003735">
    <property type="term" value="F:structural constituent of ribosome"/>
    <property type="evidence" value="ECO:0007669"/>
    <property type="project" value="InterPro"/>
</dbReference>
<evidence type="ECO:0000256" key="4">
    <source>
        <dbReference type="ARBA" id="ARBA00023274"/>
    </source>
</evidence>
<dbReference type="InterPro" id="IPR020930">
    <property type="entry name" value="Ribosomal_uL5_bac-type"/>
</dbReference>
<dbReference type="Gene3D" id="2.170.120.20">
    <property type="entry name" value="Ribosomal protein L25, beta domain"/>
    <property type="match status" value="1"/>
</dbReference>
<dbReference type="HAMAP" id="MF_01334">
    <property type="entry name" value="Ribosomal_bL25_CTC"/>
    <property type="match status" value="1"/>
</dbReference>
<dbReference type="NCBIfam" id="NF004128">
    <property type="entry name" value="PRK05618.1-2"/>
    <property type="match status" value="1"/>
</dbReference>
<keyword evidence="3 5" id="KW-0689">Ribosomal protein</keyword>
<sequence length="206" mass="22178">MATFAAEKRDGAGKGVARKLRAAGRFPAVVYGAGSENDNLTLDSNDFALSIAGQGARLFISTHNLQIDGKEEQVLIRSIQRHPVTSFVEHVDFLRFDPEKLIMVKIPVNITGEEEAPGLKRGGVLQIVRHELEVQCKAGNIPQQIDVSIAELDIGSSFHIDDVVLPEGAKVFTDVNFTIAVVVGVKSEEVGAEEGEADEAAAETEE</sequence>
<comment type="similarity">
    <text evidence="5">Belongs to the bacterial ribosomal protein bL25 family. CTC subfamily.</text>
</comment>
<dbReference type="InterPro" id="IPR037121">
    <property type="entry name" value="Ribosomal_bL25_C"/>
</dbReference>
<dbReference type="NCBIfam" id="NF004612">
    <property type="entry name" value="PRK05943.1"/>
    <property type="match status" value="1"/>
</dbReference>
<name>A0A1S7LJY6_MAGMO</name>
<keyword evidence="2 5" id="KW-0694">RNA-binding</keyword>
<evidence type="ECO:0000259" key="6">
    <source>
        <dbReference type="Pfam" id="PF01386"/>
    </source>
</evidence>
<keyword evidence="1 5" id="KW-0699">rRNA-binding</keyword>
<evidence type="ECO:0000256" key="5">
    <source>
        <dbReference type="HAMAP-Rule" id="MF_01334"/>
    </source>
</evidence>
<comment type="function">
    <text evidence="5">This is one of the proteins that binds to the 5S RNA in the ribosome where it forms part of the central protuberance.</text>
</comment>
<dbReference type="InterPro" id="IPR001021">
    <property type="entry name" value="Ribosomal_bL25_long"/>
</dbReference>
<organism evidence="8">
    <name type="scientific">Magnetococcus massalia (strain MO-1)</name>
    <dbReference type="NCBI Taxonomy" id="451514"/>
    <lineage>
        <taxon>Bacteria</taxon>
        <taxon>Pseudomonadati</taxon>
        <taxon>Pseudomonadota</taxon>
        <taxon>Magnetococcia</taxon>
        <taxon>Magnetococcales</taxon>
        <taxon>Magnetococcaceae</taxon>
        <taxon>Magnetococcus</taxon>
    </lineage>
</organism>
<comment type="subunit">
    <text evidence="5">Part of the 50S ribosomal subunit; part of the 5S rRNA/L5/L18/L25 subcomplex. Contacts the 5S rRNA. Binds to the 5S rRNA independently of L5 and L18.</text>
</comment>